<evidence type="ECO:0000256" key="8">
    <source>
        <dbReference type="ARBA" id="ARBA00023136"/>
    </source>
</evidence>
<feature type="domain" description="ABC transporter" evidence="9">
    <location>
        <begin position="16"/>
        <end position="254"/>
    </location>
</feature>
<sequence length="642" mass="69088">MRVNPAAQLPAAPYAAEICGVTFSYPGSDHSVLNGASLTVGHGSFTAIIGGNGCGKSTLCKLFNGLIPHYYSGEFSGDVRINGEDAADRSVAELSRMVGYVYQDFENQLVRPTVLDEACFAPMNYGLADYRERALRALDLCGLAGLEDRYIWELSGGQKHLLALAGALALEPGILIVDEPVSQLDPRHARQVYDVLRRIHTIHGRTVIVIEHHTEFIADYCQDVCLMEQGRVVWQLPVAEALNRLQDLERLGIQPPEVTRTAARLAALQPEAAGTAREPYPITVEEAAAYFSRLLPAGPPAAAGMQAALSVPNMPKTAAFPQSEPGSAAEPGAGFVSGSVKGLLTGPDASGPAQGEAAVIRLERVSLGYRSIRKQVQPVLHGVTLRIGEGERVALVGSNGAGKSSLMKLIAGIARPSSGAVEVLGQDTRTLTLERLSREVAYIFQNPEDMFIEDSVRKEIAYCLDSRGYAEPGKTVDHMLRSFRLGPLQERDARLLSGGQQRRVSLAIGSAVRPAVMLLDEPTANLDMATREELLGMLRELEQHVRTVIIATHDMQLVNEWATRVIVMHQGEITADGTAAEIFADSGLIGRAGLALTQSMELSAALGLYPVSSSPAALADRLRRMQIQEKEENGHAACPQLV</sequence>
<evidence type="ECO:0000256" key="6">
    <source>
        <dbReference type="ARBA" id="ARBA00022840"/>
    </source>
</evidence>
<evidence type="ECO:0000259" key="9">
    <source>
        <dbReference type="PROSITE" id="PS50893"/>
    </source>
</evidence>
<accession>A0A5J5G5Q2</accession>
<gene>
    <name evidence="10" type="ORF">F4V43_13250</name>
</gene>
<dbReference type="InterPro" id="IPR050095">
    <property type="entry name" value="ECF_ABC_transporter_ATP-bd"/>
</dbReference>
<evidence type="ECO:0000256" key="2">
    <source>
        <dbReference type="ARBA" id="ARBA00005417"/>
    </source>
</evidence>
<reference evidence="10 11" key="1">
    <citation type="submission" date="2019-09" db="EMBL/GenBank/DDBJ databases">
        <title>Bacillus ochoae sp. nov., Paenibacillus whitsoniae sp. nov., Paenibacillus spiritus sp. nov. Isolated from the Mars Exploration Rover during spacecraft assembly.</title>
        <authorList>
            <person name="Seuylemezian A."/>
            <person name="Vaishampayan P."/>
        </authorList>
    </citation>
    <scope>NUCLEOTIDE SEQUENCE [LARGE SCALE GENOMIC DNA]</scope>
    <source>
        <strain evidence="10 11">MER_111</strain>
    </source>
</reference>
<dbReference type="PANTHER" id="PTHR43553:SF24">
    <property type="entry name" value="ENERGY-COUPLING FACTOR TRANSPORTER ATP-BINDING PROTEIN ECFA1"/>
    <property type="match status" value="1"/>
</dbReference>
<evidence type="ECO:0000256" key="1">
    <source>
        <dbReference type="ARBA" id="ARBA00004202"/>
    </source>
</evidence>
<dbReference type="SUPFAM" id="SSF52540">
    <property type="entry name" value="P-loop containing nucleoside triphosphate hydrolases"/>
    <property type="match status" value="2"/>
</dbReference>
<dbReference type="InterPro" id="IPR027417">
    <property type="entry name" value="P-loop_NTPase"/>
</dbReference>
<dbReference type="PANTHER" id="PTHR43553">
    <property type="entry name" value="HEAVY METAL TRANSPORTER"/>
    <property type="match status" value="1"/>
</dbReference>
<organism evidence="10 11">
    <name type="scientific">Paenibacillus spiritus</name>
    <dbReference type="NCBI Taxonomy" id="2496557"/>
    <lineage>
        <taxon>Bacteria</taxon>
        <taxon>Bacillati</taxon>
        <taxon>Bacillota</taxon>
        <taxon>Bacilli</taxon>
        <taxon>Bacillales</taxon>
        <taxon>Paenibacillaceae</taxon>
        <taxon>Paenibacillus</taxon>
    </lineage>
</organism>
<dbReference type="GO" id="GO:0005524">
    <property type="term" value="F:ATP binding"/>
    <property type="evidence" value="ECO:0007669"/>
    <property type="project" value="UniProtKB-KW"/>
</dbReference>
<dbReference type="GO" id="GO:0042626">
    <property type="term" value="F:ATPase-coupled transmembrane transporter activity"/>
    <property type="evidence" value="ECO:0007669"/>
    <property type="project" value="TreeGrafter"/>
</dbReference>
<comment type="subcellular location">
    <subcellularLocation>
        <location evidence="1">Cell membrane</location>
        <topology evidence="1">Peripheral membrane protein</topology>
    </subcellularLocation>
</comment>
<feature type="domain" description="ABC transporter" evidence="9">
    <location>
        <begin position="360"/>
        <end position="595"/>
    </location>
</feature>
<keyword evidence="8" id="KW-0472">Membrane</keyword>
<dbReference type="Pfam" id="PF00005">
    <property type="entry name" value="ABC_tran"/>
    <property type="match status" value="2"/>
</dbReference>
<evidence type="ECO:0000313" key="11">
    <source>
        <dbReference type="Proteomes" id="UP000367750"/>
    </source>
</evidence>
<dbReference type="PROSITE" id="PS50893">
    <property type="entry name" value="ABC_TRANSPORTER_2"/>
    <property type="match status" value="2"/>
</dbReference>
<keyword evidence="5" id="KW-0547">Nucleotide-binding</keyword>
<evidence type="ECO:0000256" key="5">
    <source>
        <dbReference type="ARBA" id="ARBA00022741"/>
    </source>
</evidence>
<dbReference type="SMART" id="SM00382">
    <property type="entry name" value="AAA"/>
    <property type="match status" value="2"/>
</dbReference>
<evidence type="ECO:0000256" key="4">
    <source>
        <dbReference type="ARBA" id="ARBA00022475"/>
    </source>
</evidence>
<dbReference type="InterPro" id="IPR003593">
    <property type="entry name" value="AAA+_ATPase"/>
</dbReference>
<protein>
    <submittedName>
        <fullName evidence="10">Energy-coupling factor ABC transporter ATP-binding protein</fullName>
    </submittedName>
</protein>
<dbReference type="Proteomes" id="UP000367750">
    <property type="component" value="Unassembled WGS sequence"/>
</dbReference>
<comment type="caution">
    <text evidence="10">The sequence shown here is derived from an EMBL/GenBank/DDBJ whole genome shotgun (WGS) entry which is preliminary data.</text>
</comment>
<dbReference type="PROSITE" id="PS00211">
    <property type="entry name" value="ABC_TRANSPORTER_1"/>
    <property type="match status" value="1"/>
</dbReference>
<evidence type="ECO:0000313" key="10">
    <source>
        <dbReference type="EMBL" id="KAA9002383.1"/>
    </source>
</evidence>
<keyword evidence="4" id="KW-1003">Cell membrane</keyword>
<keyword evidence="6 10" id="KW-0067">ATP-binding</keyword>
<name>A0A5J5G5Q2_9BACL</name>
<proteinExistence type="inferred from homology"/>
<keyword evidence="3" id="KW-0813">Transport</keyword>
<keyword evidence="11" id="KW-1185">Reference proteome</keyword>
<keyword evidence="7" id="KW-1278">Translocase</keyword>
<dbReference type="EMBL" id="VYKK01000017">
    <property type="protein sequence ID" value="KAA9002383.1"/>
    <property type="molecule type" value="Genomic_DNA"/>
</dbReference>
<comment type="similarity">
    <text evidence="2">Belongs to the ABC transporter superfamily.</text>
</comment>
<evidence type="ECO:0000256" key="7">
    <source>
        <dbReference type="ARBA" id="ARBA00022967"/>
    </source>
</evidence>
<evidence type="ECO:0000256" key="3">
    <source>
        <dbReference type="ARBA" id="ARBA00022448"/>
    </source>
</evidence>
<dbReference type="OrthoDB" id="501320at2"/>
<dbReference type="InterPro" id="IPR017871">
    <property type="entry name" value="ABC_transporter-like_CS"/>
</dbReference>
<dbReference type="InterPro" id="IPR003439">
    <property type="entry name" value="ABC_transporter-like_ATP-bd"/>
</dbReference>
<dbReference type="InterPro" id="IPR015856">
    <property type="entry name" value="ABC_transpr_CbiO/EcfA_su"/>
</dbReference>
<dbReference type="GO" id="GO:0043190">
    <property type="term" value="C:ATP-binding cassette (ABC) transporter complex"/>
    <property type="evidence" value="ECO:0007669"/>
    <property type="project" value="TreeGrafter"/>
</dbReference>
<dbReference type="RefSeq" id="WP_150458728.1">
    <property type="nucleotide sequence ID" value="NZ_VYKK01000017.1"/>
</dbReference>
<dbReference type="CDD" id="cd03225">
    <property type="entry name" value="ABC_cobalt_CbiO_domain1"/>
    <property type="match status" value="2"/>
</dbReference>
<dbReference type="GO" id="GO:0016887">
    <property type="term" value="F:ATP hydrolysis activity"/>
    <property type="evidence" value="ECO:0007669"/>
    <property type="project" value="InterPro"/>
</dbReference>
<dbReference type="Gene3D" id="3.40.50.300">
    <property type="entry name" value="P-loop containing nucleotide triphosphate hydrolases"/>
    <property type="match status" value="2"/>
</dbReference>
<dbReference type="AlphaFoldDB" id="A0A5J5G5Q2"/>